<dbReference type="Pfam" id="PF07534">
    <property type="entry name" value="TLD"/>
    <property type="match status" value="1"/>
</dbReference>
<accession>A0A8J8NV90</accession>
<evidence type="ECO:0000259" key="2">
    <source>
        <dbReference type="PROSITE" id="PS51886"/>
    </source>
</evidence>
<gene>
    <name evidence="3" type="ORF">FGO68_gene3678</name>
</gene>
<dbReference type="PANTHER" id="PTHR23354">
    <property type="entry name" value="NUCLEOLAR PROTEIN 7/ESTROGEN RECEPTOR COACTIVATOR-RELATED"/>
    <property type="match status" value="1"/>
</dbReference>
<dbReference type="EMBL" id="RRYP01005762">
    <property type="protein sequence ID" value="TNV81763.1"/>
    <property type="molecule type" value="Genomic_DNA"/>
</dbReference>
<dbReference type="PROSITE" id="PS51886">
    <property type="entry name" value="TLDC"/>
    <property type="match status" value="1"/>
</dbReference>
<dbReference type="Proteomes" id="UP000785679">
    <property type="component" value="Unassembled WGS sequence"/>
</dbReference>
<reference evidence="3" key="1">
    <citation type="submission" date="2019-06" db="EMBL/GenBank/DDBJ databases">
        <authorList>
            <person name="Zheng W."/>
        </authorList>
    </citation>
    <scope>NUCLEOTIDE SEQUENCE</scope>
    <source>
        <strain evidence="3">QDHG01</strain>
    </source>
</reference>
<evidence type="ECO:0000256" key="1">
    <source>
        <dbReference type="SAM" id="MobiDB-lite"/>
    </source>
</evidence>
<feature type="region of interest" description="Disordered" evidence="1">
    <location>
        <begin position="338"/>
        <end position="380"/>
    </location>
</feature>
<dbReference type="OrthoDB" id="10065050at2759"/>
<comment type="caution">
    <text evidence="3">The sequence shown here is derived from an EMBL/GenBank/DDBJ whole genome shotgun (WGS) entry which is preliminary data.</text>
</comment>
<feature type="compositionally biased region" description="Low complexity" evidence="1">
    <location>
        <begin position="366"/>
        <end position="380"/>
    </location>
</feature>
<evidence type="ECO:0000313" key="4">
    <source>
        <dbReference type="Proteomes" id="UP000785679"/>
    </source>
</evidence>
<organism evidence="3 4">
    <name type="scientific">Halteria grandinella</name>
    <dbReference type="NCBI Taxonomy" id="5974"/>
    <lineage>
        <taxon>Eukaryota</taxon>
        <taxon>Sar</taxon>
        <taxon>Alveolata</taxon>
        <taxon>Ciliophora</taxon>
        <taxon>Intramacronucleata</taxon>
        <taxon>Spirotrichea</taxon>
        <taxon>Stichotrichia</taxon>
        <taxon>Sporadotrichida</taxon>
        <taxon>Halteriidae</taxon>
        <taxon>Halteria</taxon>
    </lineage>
</organism>
<name>A0A8J8NV90_HALGN</name>
<sequence>MHQAFCYSYLMTTLRKKRSLSDHMRGVGFELRDYARVAFDSLTGEFLPLYIASEFLMMYLVEGVKIVFRYAYGVLKVHKQFIKTVCMDKESLIDLLSAEARTKTNAEVIHKVAMAYPLKKGRYDLIAAGNITLDPSLGEEMQRKLTQDHMAEQSQIMTYEEIAQLWEKLPITMQSRQPKLLYKSSTDGLNMIPSYFEKVKPYESETKSCLIFLKSVQDEDEAYGLFFDDIIRQHMKGYQGQFENFLFTSVRTHFHVYKPTSVNPSDFKSAERLFEVGPSKQLLRENAKELVHCPHIFLERRQFASSFLAGSSSIDGKHSSIPRIGKKNTLGHSIMTSASSAMQNRSLEPAQGAGSSFNVSGDKAQKLSTKGSSSFESGISSGKSMNGVGAGIDTGLEMCLRVNGINKLVNNIEIFIL</sequence>
<feature type="domain" description="TLDc" evidence="2">
    <location>
        <begin position="155"/>
        <end position="417"/>
    </location>
</feature>
<evidence type="ECO:0000313" key="3">
    <source>
        <dbReference type="EMBL" id="TNV81763.1"/>
    </source>
</evidence>
<proteinExistence type="predicted"/>
<protein>
    <recommendedName>
        <fullName evidence="2">TLDc domain-containing protein</fullName>
    </recommendedName>
</protein>
<keyword evidence="4" id="KW-1185">Reference proteome</keyword>
<dbReference type="InterPro" id="IPR006571">
    <property type="entry name" value="TLDc_dom"/>
</dbReference>
<dbReference type="AlphaFoldDB" id="A0A8J8NV90"/>
<dbReference type="Gene3D" id="1.10.472.80">
    <property type="entry name" value="Ypt/Rab-GAP domain of gyp1p, domain 3"/>
    <property type="match status" value="1"/>
</dbReference>